<evidence type="ECO:0000313" key="10">
    <source>
        <dbReference type="Proteomes" id="UP000503096"/>
    </source>
</evidence>
<name>A0A6M4H8A6_9PROT</name>
<evidence type="ECO:0000256" key="8">
    <source>
        <dbReference type="RuleBase" id="RU363041"/>
    </source>
</evidence>
<feature type="transmembrane region" description="Helical" evidence="8">
    <location>
        <begin position="29"/>
        <end position="47"/>
    </location>
</feature>
<feature type="transmembrane region" description="Helical" evidence="8">
    <location>
        <begin position="81"/>
        <end position="100"/>
    </location>
</feature>
<dbReference type="InterPro" id="IPR002781">
    <property type="entry name" value="TM_pro_TauE-like"/>
</dbReference>
<evidence type="ECO:0000256" key="1">
    <source>
        <dbReference type="ARBA" id="ARBA00004651"/>
    </source>
</evidence>
<keyword evidence="4 8" id="KW-1003">Cell membrane</keyword>
<evidence type="ECO:0000256" key="5">
    <source>
        <dbReference type="ARBA" id="ARBA00022692"/>
    </source>
</evidence>
<dbReference type="GO" id="GO:0005886">
    <property type="term" value="C:plasma membrane"/>
    <property type="evidence" value="ECO:0007669"/>
    <property type="project" value="UniProtKB-SubCell"/>
</dbReference>
<dbReference type="RefSeq" id="WP_212758072.1">
    <property type="nucleotide sequence ID" value="NZ_CP053073.1"/>
</dbReference>
<feature type="transmembrane region" description="Helical" evidence="8">
    <location>
        <begin position="150"/>
        <end position="171"/>
    </location>
</feature>
<keyword evidence="5 8" id="KW-0812">Transmembrane</keyword>
<dbReference type="Pfam" id="PF01925">
    <property type="entry name" value="TauE"/>
    <property type="match status" value="1"/>
</dbReference>
<organism evidence="9 10">
    <name type="scientific">Usitatibacter palustris</name>
    <dbReference type="NCBI Taxonomy" id="2732487"/>
    <lineage>
        <taxon>Bacteria</taxon>
        <taxon>Pseudomonadati</taxon>
        <taxon>Pseudomonadota</taxon>
        <taxon>Betaproteobacteria</taxon>
        <taxon>Nitrosomonadales</taxon>
        <taxon>Usitatibacteraceae</taxon>
        <taxon>Usitatibacter</taxon>
    </lineage>
</organism>
<gene>
    <name evidence="9" type="ORF">DSM104440_02647</name>
</gene>
<evidence type="ECO:0000256" key="4">
    <source>
        <dbReference type="ARBA" id="ARBA00022475"/>
    </source>
</evidence>
<evidence type="ECO:0000313" key="9">
    <source>
        <dbReference type="EMBL" id="QJR15821.1"/>
    </source>
</evidence>
<dbReference type="AlphaFoldDB" id="A0A6M4H8A6"/>
<keyword evidence="6 8" id="KW-1133">Transmembrane helix</keyword>
<dbReference type="EMBL" id="CP053073">
    <property type="protein sequence ID" value="QJR15821.1"/>
    <property type="molecule type" value="Genomic_DNA"/>
</dbReference>
<dbReference type="InterPro" id="IPR052017">
    <property type="entry name" value="TSUP"/>
</dbReference>
<dbReference type="PANTHER" id="PTHR30269">
    <property type="entry name" value="TRANSMEMBRANE PROTEIN YFCA"/>
    <property type="match status" value="1"/>
</dbReference>
<keyword evidence="7 8" id="KW-0472">Membrane</keyword>
<evidence type="ECO:0000256" key="2">
    <source>
        <dbReference type="ARBA" id="ARBA00009142"/>
    </source>
</evidence>
<evidence type="ECO:0000256" key="7">
    <source>
        <dbReference type="ARBA" id="ARBA00023136"/>
    </source>
</evidence>
<dbReference type="KEGG" id="upl:DSM104440_02647"/>
<protein>
    <recommendedName>
        <fullName evidence="8">Probable membrane transporter protein</fullName>
    </recommendedName>
</protein>
<evidence type="ECO:0000256" key="6">
    <source>
        <dbReference type="ARBA" id="ARBA00022989"/>
    </source>
</evidence>
<feature type="transmembrane region" description="Helical" evidence="8">
    <location>
        <begin position="183"/>
        <end position="201"/>
    </location>
</feature>
<dbReference type="PANTHER" id="PTHR30269:SF37">
    <property type="entry name" value="MEMBRANE TRANSPORTER PROTEIN"/>
    <property type="match status" value="1"/>
</dbReference>
<sequence length="234" mass="25456">MGISKGGFGSGVGILATPLMALTLPMSQAAAIMLPILCVMDLAGIYAYRGKWSRENMKLILWGGILGVVIGAFTFRFFDDALLRVGIGAFAIAFVIYRLSGDHTAPPAPRSVPKGLFWSTMGGFTSTLIHAGGPPLNVYLLPQRLEKVQFVATTVLFFTVINYVKLVPYAWLGLFDARNLTTSAVLIPLAPVGIFMGVWIMKRIPQESFYRLCYAMLLVVGGKLLYDGIRGWGV</sequence>
<feature type="transmembrane region" description="Helical" evidence="8">
    <location>
        <begin position="208"/>
        <end position="226"/>
    </location>
</feature>
<dbReference type="InParanoid" id="A0A6M4H8A6"/>
<comment type="subcellular location">
    <subcellularLocation>
        <location evidence="1 8">Cell membrane</location>
        <topology evidence="1 8">Multi-pass membrane protein</topology>
    </subcellularLocation>
</comment>
<comment type="similarity">
    <text evidence="2 8">Belongs to the 4-toluene sulfonate uptake permease (TSUP) (TC 2.A.102) family.</text>
</comment>
<keyword evidence="3" id="KW-0813">Transport</keyword>
<accession>A0A6M4H8A6</accession>
<reference evidence="9 10" key="1">
    <citation type="submission" date="2020-04" db="EMBL/GenBank/DDBJ databases">
        <title>Usitatibacter rugosus gen. nov., sp. nov. and Usitatibacter palustris sp. nov., novel members of Usitatibacteraceae fam. nov. within the order Nitrosomonadales isolated from soil.</title>
        <authorList>
            <person name="Huber K.J."/>
            <person name="Neumann-Schaal M."/>
            <person name="Geppert A."/>
            <person name="Luckner M."/>
            <person name="Wanner G."/>
            <person name="Overmann J."/>
        </authorList>
    </citation>
    <scope>NUCLEOTIDE SEQUENCE [LARGE SCALE GENOMIC DNA]</scope>
    <source>
        <strain evidence="9 10">Swamp67</strain>
    </source>
</reference>
<proteinExistence type="inferred from homology"/>
<keyword evidence="10" id="KW-1185">Reference proteome</keyword>
<evidence type="ECO:0000256" key="3">
    <source>
        <dbReference type="ARBA" id="ARBA00022448"/>
    </source>
</evidence>
<feature type="transmembrane region" description="Helical" evidence="8">
    <location>
        <begin position="59"/>
        <end position="75"/>
    </location>
</feature>
<dbReference type="Proteomes" id="UP000503096">
    <property type="component" value="Chromosome"/>
</dbReference>